<dbReference type="GO" id="GO:0046872">
    <property type="term" value="F:metal ion binding"/>
    <property type="evidence" value="ECO:0007669"/>
    <property type="project" value="UniProtKB-KW"/>
</dbReference>
<keyword evidence="9" id="KW-0238">DNA-binding</keyword>
<sequence>MSGDGVCRVLGIDPGSRVTGFGIIDSHDRGLVYVASGVIRVEGQAFPVRLRAIFEQLGEVVERYQPAQTAIEQVFVRNNPDSALKLGQARGAAICACVGRGLPLAEYTASMVKQAVTGNGGAGKEQVQYMVRTLLGLQGRLREDASDALGVALCHIHRDRLAGRLAGRGRTA</sequence>
<dbReference type="HAMAP" id="MF_00034">
    <property type="entry name" value="RuvC"/>
    <property type="match status" value="1"/>
</dbReference>
<dbReference type="SUPFAM" id="SSF53098">
    <property type="entry name" value="Ribonuclease H-like"/>
    <property type="match status" value="1"/>
</dbReference>
<keyword evidence="5" id="KW-0255">Endonuclease</keyword>
<dbReference type="InterPro" id="IPR020563">
    <property type="entry name" value="X-over_junc_endoDNase_Mg_BS"/>
</dbReference>
<dbReference type="GO" id="GO:0008821">
    <property type="term" value="F:crossover junction DNA endonuclease activity"/>
    <property type="evidence" value="ECO:0007669"/>
    <property type="project" value="InterPro"/>
</dbReference>
<evidence type="ECO:0000256" key="10">
    <source>
        <dbReference type="ARBA" id="ARBA00023172"/>
    </source>
</evidence>
<evidence type="ECO:0000256" key="4">
    <source>
        <dbReference type="ARBA" id="ARBA00022723"/>
    </source>
</evidence>
<evidence type="ECO:0000256" key="3">
    <source>
        <dbReference type="ARBA" id="ARBA00022722"/>
    </source>
</evidence>
<dbReference type="GO" id="GO:0003677">
    <property type="term" value="F:DNA binding"/>
    <property type="evidence" value="ECO:0007669"/>
    <property type="project" value="UniProtKB-KW"/>
</dbReference>
<evidence type="ECO:0000256" key="1">
    <source>
        <dbReference type="ARBA" id="ARBA00009518"/>
    </source>
</evidence>
<proteinExistence type="inferred from homology"/>
<evidence type="ECO:0000313" key="12">
    <source>
        <dbReference type="EMBL" id="QEA04891.1"/>
    </source>
</evidence>
<keyword evidence="2" id="KW-0963">Cytoplasm</keyword>
<name>A0A5B8R8P0_9ZZZZ</name>
<accession>A0A5B8R8P0</accession>
<keyword evidence="8" id="KW-0460">Magnesium</keyword>
<organism evidence="12">
    <name type="scientific">uncultured organism</name>
    <dbReference type="NCBI Taxonomy" id="155900"/>
    <lineage>
        <taxon>unclassified sequences</taxon>
        <taxon>environmental samples</taxon>
    </lineage>
</organism>
<keyword evidence="10" id="KW-0233">DNA recombination</keyword>
<dbReference type="InterPro" id="IPR036397">
    <property type="entry name" value="RNaseH_sf"/>
</dbReference>
<evidence type="ECO:0000256" key="8">
    <source>
        <dbReference type="ARBA" id="ARBA00022842"/>
    </source>
</evidence>
<dbReference type="InterPro" id="IPR012337">
    <property type="entry name" value="RNaseH-like_sf"/>
</dbReference>
<dbReference type="PROSITE" id="PS01321">
    <property type="entry name" value="RUVC"/>
    <property type="match status" value="1"/>
</dbReference>
<keyword evidence="7 12" id="KW-0378">Hydrolase</keyword>
<dbReference type="EMBL" id="MN079091">
    <property type="protein sequence ID" value="QEA04891.1"/>
    <property type="molecule type" value="Genomic_DNA"/>
</dbReference>
<dbReference type="GO" id="GO:0006310">
    <property type="term" value="P:DNA recombination"/>
    <property type="evidence" value="ECO:0007669"/>
    <property type="project" value="UniProtKB-KW"/>
</dbReference>
<keyword evidence="4" id="KW-0479">Metal-binding</keyword>
<dbReference type="GO" id="GO:0006281">
    <property type="term" value="P:DNA repair"/>
    <property type="evidence" value="ECO:0007669"/>
    <property type="project" value="UniProtKB-KW"/>
</dbReference>
<dbReference type="CDD" id="cd16962">
    <property type="entry name" value="RuvC"/>
    <property type="match status" value="1"/>
</dbReference>
<dbReference type="NCBIfam" id="TIGR00228">
    <property type="entry name" value="ruvC"/>
    <property type="match status" value="1"/>
</dbReference>
<dbReference type="FunFam" id="3.30.420.10:FF:000002">
    <property type="entry name" value="Crossover junction endodeoxyribonuclease RuvC"/>
    <property type="match status" value="1"/>
</dbReference>
<dbReference type="Pfam" id="PF02075">
    <property type="entry name" value="RuvC"/>
    <property type="match status" value="1"/>
</dbReference>
<protein>
    <submittedName>
        <fullName evidence="12">Crossover junction endodeoxyribonuclease RuvC</fullName>
        <ecNumber evidence="12">3.1.22.4</ecNumber>
    </submittedName>
</protein>
<keyword evidence="11" id="KW-0234">DNA repair</keyword>
<dbReference type="PRINTS" id="PR00696">
    <property type="entry name" value="RSOLVASERUVC"/>
</dbReference>
<dbReference type="PANTHER" id="PTHR30194:SF3">
    <property type="entry name" value="CROSSOVER JUNCTION ENDODEOXYRIBONUCLEASE RUVC"/>
    <property type="match status" value="1"/>
</dbReference>
<dbReference type="PANTHER" id="PTHR30194">
    <property type="entry name" value="CROSSOVER JUNCTION ENDODEOXYRIBONUCLEASE RUVC"/>
    <property type="match status" value="1"/>
</dbReference>
<evidence type="ECO:0000256" key="7">
    <source>
        <dbReference type="ARBA" id="ARBA00022801"/>
    </source>
</evidence>
<evidence type="ECO:0000256" key="5">
    <source>
        <dbReference type="ARBA" id="ARBA00022759"/>
    </source>
</evidence>
<dbReference type="Gene3D" id="3.30.420.10">
    <property type="entry name" value="Ribonuclease H-like superfamily/Ribonuclease H"/>
    <property type="match status" value="1"/>
</dbReference>
<evidence type="ECO:0000256" key="11">
    <source>
        <dbReference type="ARBA" id="ARBA00023204"/>
    </source>
</evidence>
<evidence type="ECO:0000256" key="9">
    <source>
        <dbReference type="ARBA" id="ARBA00023125"/>
    </source>
</evidence>
<dbReference type="AlphaFoldDB" id="A0A5B8R8P0"/>
<reference evidence="12" key="1">
    <citation type="submission" date="2019-06" db="EMBL/GenBank/DDBJ databases">
        <authorList>
            <person name="Murdoch R.W."/>
            <person name="Fathepure B."/>
        </authorList>
    </citation>
    <scope>NUCLEOTIDE SEQUENCE</scope>
</reference>
<gene>
    <name evidence="12" type="primary">ruvC</name>
    <name evidence="12" type="ORF">KBTEX_01209</name>
</gene>
<dbReference type="EC" id="3.1.22.4" evidence="12"/>
<keyword evidence="3" id="KW-0540">Nuclease</keyword>
<comment type="similarity">
    <text evidence="1">Belongs to the RuvC family.</text>
</comment>
<dbReference type="InterPro" id="IPR002176">
    <property type="entry name" value="X-over_junc_endoDNase_RuvC"/>
</dbReference>
<keyword evidence="6" id="KW-0227">DNA damage</keyword>
<evidence type="ECO:0000256" key="2">
    <source>
        <dbReference type="ARBA" id="ARBA00022490"/>
    </source>
</evidence>
<evidence type="ECO:0000256" key="6">
    <source>
        <dbReference type="ARBA" id="ARBA00022763"/>
    </source>
</evidence>